<organism evidence="2 3">
    <name type="scientific">Enterococcus quebecensis</name>
    <dbReference type="NCBI Taxonomy" id="903983"/>
    <lineage>
        <taxon>Bacteria</taxon>
        <taxon>Bacillati</taxon>
        <taxon>Bacillota</taxon>
        <taxon>Bacilli</taxon>
        <taxon>Lactobacillales</taxon>
        <taxon>Enterococcaceae</taxon>
        <taxon>Enterococcus</taxon>
    </lineage>
</organism>
<feature type="transmembrane region" description="Helical" evidence="1">
    <location>
        <begin position="69"/>
        <end position="88"/>
    </location>
</feature>
<keyword evidence="1" id="KW-0812">Transmembrane</keyword>
<evidence type="ECO:0000313" key="2">
    <source>
        <dbReference type="EMBL" id="OEG15514.1"/>
    </source>
</evidence>
<keyword evidence="1" id="KW-0472">Membrane</keyword>
<proteinExistence type="predicted"/>
<sequence>MSVLDWSFVVLLSAGLLFFLFACIFVFNFLRTARKYKLTKKKRPPKNKKKRRVFLRLRKQLEKKRKRQLLWSVIFVLSAGVTLISGFYSRDYQQNHLQGEDSEALVQSYYLLEDAKIQIKHIQAGENPQKSIKNLQEITSRLASYGARKSSFNLKEDGQTLLNRHYKLLREVGVNLNSQTVENLQDTETADSYLKDIDKAQDNQSKVFKRFSVNEGALKKKK</sequence>
<evidence type="ECO:0000256" key="1">
    <source>
        <dbReference type="SAM" id="Phobius"/>
    </source>
</evidence>
<gene>
    <name evidence="2" type="ORF">BCR23_08585</name>
</gene>
<protein>
    <submittedName>
        <fullName evidence="2">Uncharacterized protein</fullName>
    </submittedName>
</protein>
<comment type="caution">
    <text evidence="2">The sequence shown here is derived from an EMBL/GenBank/DDBJ whole genome shotgun (WGS) entry which is preliminary data.</text>
</comment>
<dbReference type="STRING" id="903983.BCR23_08585"/>
<accession>A0A1E5GS15</accession>
<evidence type="ECO:0000313" key="3">
    <source>
        <dbReference type="Proteomes" id="UP000094764"/>
    </source>
</evidence>
<dbReference type="OrthoDB" id="2185431at2"/>
<name>A0A1E5GS15_9ENTE</name>
<feature type="transmembrane region" description="Helical" evidence="1">
    <location>
        <begin position="6"/>
        <end position="30"/>
    </location>
</feature>
<keyword evidence="1" id="KW-1133">Transmembrane helix</keyword>
<reference evidence="3" key="1">
    <citation type="submission" date="2016-09" db="EMBL/GenBank/DDBJ databases">
        <authorList>
            <person name="Gulvik C.A."/>
        </authorList>
    </citation>
    <scope>NUCLEOTIDE SEQUENCE [LARGE SCALE GENOMIC DNA]</scope>
    <source>
        <strain evidence="3">LMG 26306</strain>
    </source>
</reference>
<dbReference type="Proteomes" id="UP000094764">
    <property type="component" value="Unassembled WGS sequence"/>
</dbReference>
<dbReference type="AlphaFoldDB" id="A0A1E5GS15"/>
<dbReference type="RefSeq" id="WP_069635398.1">
    <property type="nucleotide sequence ID" value="NZ_JXKZ01000010.1"/>
</dbReference>
<keyword evidence="3" id="KW-1185">Reference proteome</keyword>
<dbReference type="EMBL" id="MIKB01000015">
    <property type="protein sequence ID" value="OEG15514.1"/>
    <property type="molecule type" value="Genomic_DNA"/>
</dbReference>